<evidence type="ECO:0000313" key="2">
    <source>
        <dbReference type="Proteomes" id="UP001501079"/>
    </source>
</evidence>
<evidence type="ECO:0000313" key="1">
    <source>
        <dbReference type="EMBL" id="GAA4176639.1"/>
    </source>
</evidence>
<name>A0ABP8A2Z7_9MICO</name>
<proteinExistence type="predicted"/>
<comment type="caution">
    <text evidence="1">The sequence shown here is derived from an EMBL/GenBank/DDBJ whole genome shotgun (WGS) entry which is preliminary data.</text>
</comment>
<keyword evidence="2" id="KW-1185">Reference proteome</keyword>
<protein>
    <recommendedName>
        <fullName evidence="3">Phage tail protein</fullName>
    </recommendedName>
</protein>
<accession>A0ABP8A2Z7</accession>
<evidence type="ECO:0008006" key="3">
    <source>
        <dbReference type="Google" id="ProtNLM"/>
    </source>
</evidence>
<dbReference type="Proteomes" id="UP001501079">
    <property type="component" value="Unassembled WGS sequence"/>
</dbReference>
<organism evidence="1 2">
    <name type="scientific">Gryllotalpicola koreensis</name>
    <dbReference type="NCBI Taxonomy" id="993086"/>
    <lineage>
        <taxon>Bacteria</taxon>
        <taxon>Bacillati</taxon>
        <taxon>Actinomycetota</taxon>
        <taxon>Actinomycetes</taxon>
        <taxon>Micrococcales</taxon>
        <taxon>Microbacteriaceae</taxon>
        <taxon>Gryllotalpicola</taxon>
    </lineage>
</organism>
<dbReference type="EMBL" id="BAABBW010000004">
    <property type="protein sequence ID" value="GAA4176639.1"/>
    <property type="molecule type" value="Genomic_DNA"/>
</dbReference>
<gene>
    <name evidence="1" type="ORF">GCM10022287_24210</name>
</gene>
<sequence>MAVQARFYVRAVEKYAYPNGGWAEPKPVVKVQLSPVSGNKSDANKAWASATPSGAVELTVGNPDAAEWFEQMLGKDVAITFDERPADELQ</sequence>
<dbReference type="RefSeq" id="WP_344754738.1">
    <property type="nucleotide sequence ID" value="NZ_BAABBW010000004.1"/>
</dbReference>
<reference evidence="2" key="1">
    <citation type="journal article" date="2019" name="Int. J. Syst. Evol. Microbiol.">
        <title>The Global Catalogue of Microorganisms (GCM) 10K type strain sequencing project: providing services to taxonomists for standard genome sequencing and annotation.</title>
        <authorList>
            <consortium name="The Broad Institute Genomics Platform"/>
            <consortium name="The Broad Institute Genome Sequencing Center for Infectious Disease"/>
            <person name="Wu L."/>
            <person name="Ma J."/>
        </authorList>
    </citation>
    <scope>NUCLEOTIDE SEQUENCE [LARGE SCALE GENOMIC DNA]</scope>
    <source>
        <strain evidence="2">JCM 17591</strain>
    </source>
</reference>